<gene>
    <name evidence="1" type="ORF">ENJ85_01615</name>
</gene>
<evidence type="ECO:0000313" key="1">
    <source>
        <dbReference type="EMBL" id="HHO57849.1"/>
    </source>
</evidence>
<proteinExistence type="predicted"/>
<dbReference type="EMBL" id="DRNZ01000106">
    <property type="protein sequence ID" value="HHO57849.1"/>
    <property type="molecule type" value="Genomic_DNA"/>
</dbReference>
<comment type="caution">
    <text evidence="1">The sequence shown here is derived from an EMBL/GenBank/DDBJ whole genome shotgun (WGS) entry which is preliminary data.</text>
</comment>
<name>A0A7C5SNQ1_9DEIN</name>
<organism evidence="1">
    <name type="scientific">Oceanithermus profundus</name>
    <dbReference type="NCBI Taxonomy" id="187137"/>
    <lineage>
        <taxon>Bacteria</taxon>
        <taxon>Thermotogati</taxon>
        <taxon>Deinococcota</taxon>
        <taxon>Deinococci</taxon>
        <taxon>Thermales</taxon>
        <taxon>Thermaceae</taxon>
        <taxon>Oceanithermus</taxon>
    </lineage>
</organism>
<accession>A0A7C5SNQ1</accession>
<sequence>ELAAEGLAGRALAEALEARGVPRNEARRWAYRKEKA</sequence>
<feature type="non-terminal residue" evidence="1">
    <location>
        <position position="1"/>
    </location>
</feature>
<dbReference type="Proteomes" id="UP000886105">
    <property type="component" value="Unassembled WGS sequence"/>
</dbReference>
<protein>
    <submittedName>
        <fullName evidence="1">16S rRNA (Cytidine(1402)-2'-O)-methyltransferase</fullName>
    </submittedName>
</protein>
<dbReference type="AlphaFoldDB" id="A0A7C5SNQ1"/>
<reference evidence="1" key="1">
    <citation type="journal article" date="2020" name="mSystems">
        <title>Genome- and Community-Level Interaction Insights into Carbon Utilization and Element Cycling Functions of Hydrothermarchaeota in Hydrothermal Sediment.</title>
        <authorList>
            <person name="Zhou Z."/>
            <person name="Liu Y."/>
            <person name="Xu W."/>
            <person name="Pan J."/>
            <person name="Luo Z.H."/>
            <person name="Li M."/>
        </authorList>
    </citation>
    <scope>NUCLEOTIDE SEQUENCE [LARGE SCALE GENOMIC DNA]</scope>
    <source>
        <strain evidence="1">HyVt-523</strain>
    </source>
</reference>